<sequence length="176" mass="19814">MPDKLPPRAEGSVLAVTASSDINAPPDKVWEVLLDFPSYPEWNAFVRTQTVVDKSGHPHASQLISEGSLLHLTVHLPPTMEHKERPSSTSLLVTLLDHSTHRVAWESQTLPAWLLRTERWQWLTVLDSGKTRYETIEVFNGPLAWIIKWFVSANLRLGFQAMADGVKERTEGIVPS</sequence>
<dbReference type="AlphaFoldDB" id="A0A0C3S329"/>
<dbReference type="EMBL" id="KN840694">
    <property type="protein sequence ID" value="KIP02190.1"/>
    <property type="molecule type" value="Genomic_DNA"/>
</dbReference>
<dbReference type="PANTHER" id="PTHR36166">
    <property type="entry name" value="CHROMOSOME 9, WHOLE GENOME SHOTGUN SEQUENCE"/>
    <property type="match status" value="1"/>
</dbReference>
<dbReference type="InterPro" id="IPR019587">
    <property type="entry name" value="Polyketide_cyclase/dehydratase"/>
</dbReference>
<dbReference type="PANTHER" id="PTHR36166:SF1">
    <property type="entry name" value="SRPBCC DOMAIN-CONTAINING PROTEIN"/>
    <property type="match status" value="1"/>
</dbReference>
<gene>
    <name evidence="1" type="ORF">PHLGIDRAFT_20508</name>
</gene>
<evidence type="ECO:0000313" key="2">
    <source>
        <dbReference type="Proteomes" id="UP000053257"/>
    </source>
</evidence>
<reference evidence="1 2" key="1">
    <citation type="journal article" date="2014" name="PLoS Genet.">
        <title>Analysis of the Phlebiopsis gigantea genome, transcriptome and secretome provides insight into its pioneer colonization strategies of wood.</title>
        <authorList>
            <person name="Hori C."/>
            <person name="Ishida T."/>
            <person name="Igarashi K."/>
            <person name="Samejima M."/>
            <person name="Suzuki H."/>
            <person name="Master E."/>
            <person name="Ferreira P."/>
            <person name="Ruiz-Duenas F.J."/>
            <person name="Held B."/>
            <person name="Canessa P."/>
            <person name="Larrondo L.F."/>
            <person name="Schmoll M."/>
            <person name="Druzhinina I.S."/>
            <person name="Kubicek C.P."/>
            <person name="Gaskell J.A."/>
            <person name="Kersten P."/>
            <person name="St John F."/>
            <person name="Glasner J."/>
            <person name="Sabat G."/>
            <person name="Splinter BonDurant S."/>
            <person name="Syed K."/>
            <person name="Yadav J."/>
            <person name="Mgbeahuruike A.C."/>
            <person name="Kovalchuk A."/>
            <person name="Asiegbu F.O."/>
            <person name="Lackner G."/>
            <person name="Hoffmeister D."/>
            <person name="Rencoret J."/>
            <person name="Gutierrez A."/>
            <person name="Sun H."/>
            <person name="Lindquist E."/>
            <person name="Barry K."/>
            <person name="Riley R."/>
            <person name="Grigoriev I.V."/>
            <person name="Henrissat B."/>
            <person name="Kues U."/>
            <person name="Berka R.M."/>
            <person name="Martinez A.T."/>
            <person name="Covert S.F."/>
            <person name="Blanchette R.A."/>
            <person name="Cullen D."/>
        </authorList>
    </citation>
    <scope>NUCLEOTIDE SEQUENCE [LARGE SCALE GENOMIC DNA]</scope>
    <source>
        <strain evidence="1 2">11061_1 CR5-6</strain>
    </source>
</reference>
<name>A0A0C3S329_PHLG1</name>
<proteinExistence type="predicted"/>
<accession>A0A0C3S329</accession>
<protein>
    <recommendedName>
        <fullName evidence="3">Coenzyme Q-binding protein COQ10 START domain-containing protein</fullName>
    </recommendedName>
</protein>
<dbReference type="Proteomes" id="UP000053257">
    <property type="component" value="Unassembled WGS sequence"/>
</dbReference>
<dbReference type="CDD" id="cd07822">
    <property type="entry name" value="SRPBCC_4"/>
    <property type="match status" value="1"/>
</dbReference>
<evidence type="ECO:0000313" key="1">
    <source>
        <dbReference type="EMBL" id="KIP02190.1"/>
    </source>
</evidence>
<keyword evidence="2" id="KW-1185">Reference proteome</keyword>
<dbReference type="SUPFAM" id="SSF55961">
    <property type="entry name" value="Bet v1-like"/>
    <property type="match status" value="1"/>
</dbReference>
<evidence type="ECO:0008006" key="3">
    <source>
        <dbReference type="Google" id="ProtNLM"/>
    </source>
</evidence>
<dbReference type="HOGENOM" id="CLU_069867_6_0_1"/>
<dbReference type="OrthoDB" id="509124at2759"/>
<dbReference type="Pfam" id="PF10604">
    <property type="entry name" value="Polyketide_cyc2"/>
    <property type="match status" value="1"/>
</dbReference>
<dbReference type="Gene3D" id="3.30.530.20">
    <property type="match status" value="1"/>
</dbReference>
<organism evidence="1 2">
    <name type="scientific">Phlebiopsis gigantea (strain 11061_1 CR5-6)</name>
    <name type="common">White-rot fungus</name>
    <name type="synonym">Peniophora gigantea</name>
    <dbReference type="NCBI Taxonomy" id="745531"/>
    <lineage>
        <taxon>Eukaryota</taxon>
        <taxon>Fungi</taxon>
        <taxon>Dikarya</taxon>
        <taxon>Basidiomycota</taxon>
        <taxon>Agaricomycotina</taxon>
        <taxon>Agaricomycetes</taxon>
        <taxon>Polyporales</taxon>
        <taxon>Phanerochaetaceae</taxon>
        <taxon>Phlebiopsis</taxon>
    </lineage>
</organism>
<dbReference type="InterPro" id="IPR023393">
    <property type="entry name" value="START-like_dom_sf"/>
</dbReference>